<organism evidence="5 6">
    <name type="scientific">Multifurca ochricompacta</name>
    <dbReference type="NCBI Taxonomy" id="376703"/>
    <lineage>
        <taxon>Eukaryota</taxon>
        <taxon>Fungi</taxon>
        <taxon>Dikarya</taxon>
        <taxon>Basidiomycota</taxon>
        <taxon>Agaricomycotina</taxon>
        <taxon>Agaricomycetes</taxon>
        <taxon>Russulales</taxon>
        <taxon>Russulaceae</taxon>
        <taxon>Multifurca</taxon>
    </lineage>
</organism>
<dbReference type="InterPro" id="IPR002110">
    <property type="entry name" value="Ankyrin_rpt"/>
</dbReference>
<evidence type="ECO:0000313" key="6">
    <source>
        <dbReference type="Proteomes" id="UP001203297"/>
    </source>
</evidence>
<dbReference type="PROSITE" id="PS50297">
    <property type="entry name" value="ANK_REP_REGION"/>
    <property type="match status" value="5"/>
</dbReference>
<dbReference type="AlphaFoldDB" id="A0AAD4QGT2"/>
<feature type="repeat" description="ANK" evidence="2">
    <location>
        <begin position="857"/>
        <end position="885"/>
    </location>
</feature>
<feature type="repeat" description="ANK" evidence="2">
    <location>
        <begin position="923"/>
        <end position="955"/>
    </location>
</feature>
<dbReference type="PANTHER" id="PTHR10039:SF16">
    <property type="entry name" value="GPI INOSITOL-DEACYLASE"/>
    <property type="match status" value="1"/>
</dbReference>
<dbReference type="InterPro" id="IPR027417">
    <property type="entry name" value="P-loop_NTPase"/>
</dbReference>
<dbReference type="Pfam" id="PF12796">
    <property type="entry name" value="Ank_2"/>
    <property type="match status" value="1"/>
</dbReference>
<dbReference type="Gene3D" id="1.25.40.20">
    <property type="entry name" value="Ankyrin repeat-containing domain"/>
    <property type="match status" value="1"/>
</dbReference>
<dbReference type="InterPro" id="IPR054471">
    <property type="entry name" value="GPIID_WHD"/>
</dbReference>
<reference evidence="5" key="1">
    <citation type="journal article" date="2022" name="New Phytol.">
        <title>Evolutionary transition to the ectomycorrhizal habit in the genomes of a hyperdiverse lineage of mushroom-forming fungi.</title>
        <authorList>
            <person name="Looney B."/>
            <person name="Miyauchi S."/>
            <person name="Morin E."/>
            <person name="Drula E."/>
            <person name="Courty P.E."/>
            <person name="Kohler A."/>
            <person name="Kuo A."/>
            <person name="LaButti K."/>
            <person name="Pangilinan J."/>
            <person name="Lipzen A."/>
            <person name="Riley R."/>
            <person name="Andreopoulos W."/>
            <person name="He G."/>
            <person name="Johnson J."/>
            <person name="Nolan M."/>
            <person name="Tritt A."/>
            <person name="Barry K.W."/>
            <person name="Grigoriev I.V."/>
            <person name="Nagy L.G."/>
            <person name="Hibbett D."/>
            <person name="Henrissat B."/>
            <person name="Matheny P.B."/>
            <person name="Labbe J."/>
            <person name="Martin F.M."/>
        </authorList>
    </citation>
    <scope>NUCLEOTIDE SEQUENCE</scope>
    <source>
        <strain evidence="5">BPL690</strain>
    </source>
</reference>
<evidence type="ECO:0000313" key="5">
    <source>
        <dbReference type="EMBL" id="KAI0290185.1"/>
    </source>
</evidence>
<evidence type="ECO:0000259" key="4">
    <source>
        <dbReference type="PROSITE" id="PS50837"/>
    </source>
</evidence>
<keyword evidence="2" id="KW-0040">ANK repeat</keyword>
<feature type="repeat" description="ANK" evidence="2">
    <location>
        <begin position="890"/>
        <end position="922"/>
    </location>
</feature>
<evidence type="ECO:0000256" key="3">
    <source>
        <dbReference type="SAM" id="MobiDB-lite"/>
    </source>
</evidence>
<proteinExistence type="predicted"/>
<dbReference type="Pfam" id="PF13857">
    <property type="entry name" value="Ank_5"/>
    <property type="match status" value="1"/>
</dbReference>
<gene>
    <name evidence="5" type="ORF">B0F90DRAFT_1825392</name>
</gene>
<dbReference type="SMART" id="SM00248">
    <property type="entry name" value="ANK"/>
    <property type="match status" value="6"/>
</dbReference>
<dbReference type="PROSITE" id="PS50088">
    <property type="entry name" value="ANK_REPEAT"/>
    <property type="match status" value="5"/>
</dbReference>
<dbReference type="PROSITE" id="PS50837">
    <property type="entry name" value="NACHT"/>
    <property type="match status" value="1"/>
</dbReference>
<dbReference type="Proteomes" id="UP001203297">
    <property type="component" value="Unassembled WGS sequence"/>
</dbReference>
<dbReference type="InterPro" id="IPR007111">
    <property type="entry name" value="NACHT_NTPase"/>
</dbReference>
<feature type="region of interest" description="Disordered" evidence="3">
    <location>
        <begin position="963"/>
        <end position="984"/>
    </location>
</feature>
<dbReference type="Pfam" id="PF24883">
    <property type="entry name" value="NPHP3_N"/>
    <property type="match status" value="1"/>
</dbReference>
<dbReference type="SUPFAM" id="SSF52540">
    <property type="entry name" value="P-loop containing nucleoside triphosphate hydrolases"/>
    <property type="match status" value="1"/>
</dbReference>
<dbReference type="SUPFAM" id="SSF48403">
    <property type="entry name" value="Ankyrin repeat"/>
    <property type="match status" value="1"/>
</dbReference>
<evidence type="ECO:0000256" key="2">
    <source>
        <dbReference type="PROSITE-ProRule" id="PRU00023"/>
    </source>
</evidence>
<dbReference type="Gene3D" id="3.40.50.300">
    <property type="entry name" value="P-loop containing nucleotide triphosphate hydrolases"/>
    <property type="match status" value="1"/>
</dbReference>
<protein>
    <recommendedName>
        <fullName evidence="4">NACHT domain-containing protein</fullName>
    </recommendedName>
</protein>
<feature type="domain" description="NACHT" evidence="4">
    <location>
        <begin position="303"/>
        <end position="455"/>
    </location>
</feature>
<comment type="caution">
    <text evidence="5">The sequence shown here is derived from an EMBL/GenBank/DDBJ whole genome shotgun (WGS) entry which is preliminary data.</text>
</comment>
<evidence type="ECO:0000256" key="1">
    <source>
        <dbReference type="ARBA" id="ARBA00022737"/>
    </source>
</evidence>
<name>A0AAD4QGT2_9AGAM</name>
<dbReference type="InterPro" id="IPR056884">
    <property type="entry name" value="NPHP3-like_N"/>
</dbReference>
<sequence length="984" mass="109418">MSSSPLFDLPALFDTALNEYEKQAGTNLVEHQLAIKLKSCHSTDSVITILQEQANEFLNFRGSDGKVMKWLKRIVQVLHTLSTNSVLGEGVGLPFPPAKAVFAGIGILLSAIKDVSRSYDALADLFESMENFLRRLDIYTKIPSTAAMTETIVKILIELLSTLALATRQIQQGRLKKLGKKLLGENDVEAILQRLDRLTHEEARTTVAQTLEVVYGLVRNMKVVMDDGKASTSEIRQSLAVMQQIASELNKSKRDQLQKDVRSWLSPPDPSKNHNIACETHHEGTATWFIEGKAFSDWKKAGSLLWVHGKPGSGKSVLCSMIIQDIEVIREAGLASMAVFYFDFRDDAKQNSRGLLSSLLFQLCAQSDRCSGILSRLYSLHVNGFRQPSDSALMHCLEEVLTVSGQCTTYIIMDGLDECPKTSGTPSAREKVLRIVKELVGLRHPNLRVCVTSRPEVDIQTVLGPLASHSVSLHDEAGQMEDINNYISFFMNSDTNTRRWRKDDKELVINKLCQQADGMFRWIFCQLDTLRRCLPGRIRPALDELPGTLDETYERALQDIDETNWEYAYRLFQCVVVASRPLSVEELAEFLAFDFDAGDFPTLEAGWRPENPGDAVLSTCSSLITVVKVDGSPVVQFTHFSVKEFLTSNRLTRGPASRYYIPLKSAHLIVAQACLAVLLQLDENININNIKDVPLALYAARYWADHAQFENLSSYLEDAMERLFDPKLPHFAVCVWIHSKDRDKGSQSMISDSPSRPAESSLYHAALYNLAAVAEWLVTERSQNVDERGGQYQTALHAVSAMGCTEVARVLLENGADVNIQGVAEWTPLHYASDRGHAGVLRLLLKFGAEVNNRTPADRIPLLLGSEEGHLEVVRALLEHGADPNTWRLQTRTPLYRALEQGHFAVAQLLLENGADVNARNDNGWTLLHVASNQGNLEVVRLLLERGANVQARNKLGRTPFQEASEMGHSPITELLSGSGAGST</sequence>
<dbReference type="EMBL" id="WTXG01000242">
    <property type="protein sequence ID" value="KAI0290185.1"/>
    <property type="molecule type" value="Genomic_DNA"/>
</dbReference>
<dbReference type="PANTHER" id="PTHR10039">
    <property type="entry name" value="AMELOGENIN"/>
    <property type="match status" value="1"/>
</dbReference>
<dbReference type="InterPro" id="IPR031350">
    <property type="entry name" value="Goodbye_dom"/>
</dbReference>
<accession>A0AAD4QGT2</accession>
<dbReference type="PRINTS" id="PR01415">
    <property type="entry name" value="ANKYRIN"/>
</dbReference>
<feature type="repeat" description="ANK" evidence="2">
    <location>
        <begin position="791"/>
        <end position="823"/>
    </location>
</feature>
<keyword evidence="1" id="KW-0677">Repeat</keyword>
<keyword evidence="6" id="KW-1185">Reference proteome</keyword>
<dbReference type="Pfam" id="PF17109">
    <property type="entry name" value="Goodbye"/>
    <property type="match status" value="1"/>
</dbReference>
<dbReference type="Pfam" id="PF22939">
    <property type="entry name" value="WHD_GPIID"/>
    <property type="match status" value="1"/>
</dbReference>
<feature type="repeat" description="ANK" evidence="2">
    <location>
        <begin position="824"/>
        <end position="856"/>
    </location>
</feature>
<dbReference type="InterPro" id="IPR036770">
    <property type="entry name" value="Ankyrin_rpt-contain_sf"/>
</dbReference>